<keyword evidence="4" id="KW-1185">Reference proteome</keyword>
<dbReference type="OrthoDB" id="7676067at2759"/>
<dbReference type="Gene3D" id="2.120.10.80">
    <property type="entry name" value="Kelch-type beta propeller"/>
    <property type="match status" value="2"/>
</dbReference>
<dbReference type="SUPFAM" id="SSF117281">
    <property type="entry name" value="Kelch motif"/>
    <property type="match status" value="2"/>
</dbReference>
<dbReference type="Pfam" id="PF24681">
    <property type="entry name" value="Kelch_KLHDC2_KLHL20_DRC7"/>
    <property type="match status" value="1"/>
</dbReference>
<dbReference type="EMBL" id="CAJOBZ010000065">
    <property type="protein sequence ID" value="CAF4938208.1"/>
    <property type="molecule type" value="Genomic_DNA"/>
</dbReference>
<gene>
    <name evidence="3" type="ORF">PMACD_LOCUS14476</name>
</gene>
<comment type="caution">
    <text evidence="3">The sequence shown here is derived from an EMBL/GenBank/DDBJ whole genome shotgun (WGS) entry which is preliminary data.</text>
</comment>
<organism evidence="3 4">
    <name type="scientific">Pieris macdunnoughi</name>
    <dbReference type="NCBI Taxonomy" id="345717"/>
    <lineage>
        <taxon>Eukaryota</taxon>
        <taxon>Metazoa</taxon>
        <taxon>Ecdysozoa</taxon>
        <taxon>Arthropoda</taxon>
        <taxon>Hexapoda</taxon>
        <taxon>Insecta</taxon>
        <taxon>Pterygota</taxon>
        <taxon>Neoptera</taxon>
        <taxon>Endopterygota</taxon>
        <taxon>Lepidoptera</taxon>
        <taxon>Glossata</taxon>
        <taxon>Ditrysia</taxon>
        <taxon>Papilionoidea</taxon>
        <taxon>Pieridae</taxon>
        <taxon>Pierinae</taxon>
        <taxon>Pieris</taxon>
    </lineage>
</organism>
<evidence type="ECO:0008006" key="5">
    <source>
        <dbReference type="Google" id="ProtNLM"/>
    </source>
</evidence>
<proteinExistence type="predicted"/>
<evidence type="ECO:0000256" key="2">
    <source>
        <dbReference type="ARBA" id="ARBA00022737"/>
    </source>
</evidence>
<protein>
    <recommendedName>
        <fullName evidence="5">Kelch domain-containing protein 10</fullName>
    </recommendedName>
</protein>
<dbReference type="InterPro" id="IPR015915">
    <property type="entry name" value="Kelch-typ_b-propeller"/>
</dbReference>
<dbReference type="PANTHER" id="PTHR46428">
    <property type="entry name" value="KELCH DOMAIN-CONTAINING PROTEIN 10"/>
    <property type="match status" value="1"/>
</dbReference>
<dbReference type="GO" id="GO:0032874">
    <property type="term" value="P:positive regulation of stress-activated MAPK cascade"/>
    <property type="evidence" value="ECO:0007669"/>
    <property type="project" value="TreeGrafter"/>
</dbReference>
<evidence type="ECO:0000313" key="3">
    <source>
        <dbReference type="EMBL" id="CAF4938208.1"/>
    </source>
</evidence>
<dbReference type="InterPro" id="IPR052125">
    <property type="entry name" value="KLHDC10"/>
</dbReference>
<evidence type="ECO:0000313" key="4">
    <source>
        <dbReference type="Proteomes" id="UP000663880"/>
    </source>
</evidence>
<keyword evidence="1" id="KW-0880">Kelch repeat</keyword>
<sequence length="397" mass="45398">MASNVRDFLFEPFKVIEVKFEGRKWPRPRSGHRIICDDGNVYCFGGYNPSLLLKEIQLNSSTWSPTKPLFRELWSFNVATRLWKEHDITENMPEELASNAMCINGRYIMIHGGTGFHFGNKCSNDVIVWNTKCCNNTLEVLEVTGARPPGQYGQSILCHNSYFYTVGGTNGHEYNCDIHRLDLRTRTWEPAFLGTGQDYEPQGRYRHEMAKADNKLYIIGGGTNEMAFELMEIPMFDLDNNTWSYLLPKPDDSLEKTIAPLPRKCHSAVQIDTESGVQVFVVGGSDSESVFNDVWRLDLPELQWHLMQKSVLPNPLYFHSSAVTSYGCMYIFGGIESLQNATCRKNKLYKMWLCIPKLSEMCWEALHSCYPKVATLKKQQLLDIGIPQHIVDRVHTG</sequence>
<dbReference type="AlphaFoldDB" id="A0A821X966"/>
<evidence type="ECO:0000256" key="1">
    <source>
        <dbReference type="ARBA" id="ARBA00022441"/>
    </source>
</evidence>
<accession>A0A821X966</accession>
<dbReference type="PANTHER" id="PTHR46428:SF1">
    <property type="entry name" value="KELCH DOMAIN-CONTAINING PROTEIN 10"/>
    <property type="match status" value="1"/>
</dbReference>
<reference evidence="3" key="1">
    <citation type="submission" date="2021-02" db="EMBL/GenBank/DDBJ databases">
        <authorList>
            <person name="Steward A R."/>
        </authorList>
    </citation>
    <scope>NUCLEOTIDE SEQUENCE</scope>
</reference>
<name>A0A821X966_9NEOP</name>
<keyword evidence="2" id="KW-0677">Repeat</keyword>
<dbReference type="Proteomes" id="UP000663880">
    <property type="component" value="Unassembled WGS sequence"/>
</dbReference>